<dbReference type="Gene3D" id="3.40.50.720">
    <property type="entry name" value="NAD(P)-binding Rossmann-like Domain"/>
    <property type="match status" value="1"/>
</dbReference>
<dbReference type="Gene3D" id="3.90.180.10">
    <property type="entry name" value="Medium-chain alcohol dehydrogenases, catalytic domain"/>
    <property type="match status" value="1"/>
</dbReference>
<sequence length="351" mass="37273">MSQSALLLQEVGKPLVAGSRPIPQHGENQLLVKVLVAGLNPHDQRTRDAGLFVTSMPYVLASDLVGEVVAVGTGEYSAKFIVGEHVFGHSFAEGGFDNNFNGAQQYALVDARFVGKVASSGLSSDEASTIPVIVLAAFIALFASSGHGFPPPFSPQAKSFNYGNVTLLVIGGGSNTGRATIELAKLAGIGRIIAVAGNQNEATLKTVGATHVIDRHAPDALDQIQAIVGDELVYAVDTVNAGVEQELGVAALSNTKKGTLITLRRPEGDFDAARIGPKSAGYERRLVFGVSPMHPEVTVGFWDEVPRWLKEGKIRPSRFEVIKGLDAVAVNKALDQYRDGKGEKTNIHPWE</sequence>
<evidence type="ECO:0000256" key="2">
    <source>
        <dbReference type="ARBA" id="ARBA00023002"/>
    </source>
</evidence>
<gene>
    <name evidence="4" type="ORF">B0J13DRAFT_448536</name>
</gene>
<dbReference type="Proteomes" id="UP000717696">
    <property type="component" value="Unassembled WGS sequence"/>
</dbReference>
<dbReference type="SUPFAM" id="SSF51735">
    <property type="entry name" value="NAD(P)-binding Rossmann-fold domains"/>
    <property type="match status" value="1"/>
</dbReference>
<dbReference type="CDD" id="cd08249">
    <property type="entry name" value="enoyl_reductase_like"/>
    <property type="match status" value="1"/>
</dbReference>
<dbReference type="PANTHER" id="PTHR45348:SF2">
    <property type="entry name" value="ZINC-TYPE ALCOHOL DEHYDROGENASE-LIKE PROTEIN C2E1P3.01"/>
    <property type="match status" value="1"/>
</dbReference>
<dbReference type="AlphaFoldDB" id="A0A9P9J0A1"/>
<keyword evidence="5" id="KW-1185">Reference proteome</keyword>
<organism evidence="4 5">
    <name type="scientific">Dactylonectria estremocensis</name>
    <dbReference type="NCBI Taxonomy" id="1079267"/>
    <lineage>
        <taxon>Eukaryota</taxon>
        <taxon>Fungi</taxon>
        <taxon>Dikarya</taxon>
        <taxon>Ascomycota</taxon>
        <taxon>Pezizomycotina</taxon>
        <taxon>Sordariomycetes</taxon>
        <taxon>Hypocreomycetidae</taxon>
        <taxon>Hypocreales</taxon>
        <taxon>Nectriaceae</taxon>
        <taxon>Dactylonectria</taxon>
    </lineage>
</organism>
<reference evidence="4" key="1">
    <citation type="journal article" date="2021" name="Nat. Commun.">
        <title>Genetic determinants of endophytism in the Arabidopsis root mycobiome.</title>
        <authorList>
            <person name="Mesny F."/>
            <person name="Miyauchi S."/>
            <person name="Thiergart T."/>
            <person name="Pickel B."/>
            <person name="Atanasova L."/>
            <person name="Karlsson M."/>
            <person name="Huettel B."/>
            <person name="Barry K.W."/>
            <person name="Haridas S."/>
            <person name="Chen C."/>
            <person name="Bauer D."/>
            <person name="Andreopoulos W."/>
            <person name="Pangilinan J."/>
            <person name="LaButti K."/>
            <person name="Riley R."/>
            <person name="Lipzen A."/>
            <person name="Clum A."/>
            <person name="Drula E."/>
            <person name="Henrissat B."/>
            <person name="Kohler A."/>
            <person name="Grigoriev I.V."/>
            <person name="Martin F.M."/>
            <person name="Hacquard S."/>
        </authorList>
    </citation>
    <scope>NUCLEOTIDE SEQUENCE</scope>
    <source>
        <strain evidence="4">MPI-CAGE-AT-0021</strain>
    </source>
</reference>
<dbReference type="SMART" id="SM00829">
    <property type="entry name" value="PKS_ER"/>
    <property type="match status" value="1"/>
</dbReference>
<dbReference type="InterPro" id="IPR020843">
    <property type="entry name" value="ER"/>
</dbReference>
<proteinExistence type="inferred from homology"/>
<dbReference type="OrthoDB" id="9992527at2759"/>
<keyword evidence="2" id="KW-0560">Oxidoreductase</keyword>
<dbReference type="Pfam" id="PF08240">
    <property type="entry name" value="ADH_N"/>
    <property type="match status" value="1"/>
</dbReference>
<protein>
    <submittedName>
        <fullName evidence="4">Chaperonin 10-like protein</fullName>
    </submittedName>
</protein>
<dbReference type="SUPFAM" id="SSF50129">
    <property type="entry name" value="GroES-like"/>
    <property type="match status" value="1"/>
</dbReference>
<evidence type="ECO:0000313" key="4">
    <source>
        <dbReference type="EMBL" id="KAH7137465.1"/>
    </source>
</evidence>
<dbReference type="GO" id="GO:0016651">
    <property type="term" value="F:oxidoreductase activity, acting on NAD(P)H"/>
    <property type="evidence" value="ECO:0007669"/>
    <property type="project" value="InterPro"/>
</dbReference>
<dbReference type="PANTHER" id="PTHR45348">
    <property type="entry name" value="HYPOTHETICAL OXIDOREDUCTASE (EUROFUNG)"/>
    <property type="match status" value="1"/>
</dbReference>
<dbReference type="InterPro" id="IPR011032">
    <property type="entry name" value="GroES-like_sf"/>
</dbReference>
<dbReference type="InterPro" id="IPR047122">
    <property type="entry name" value="Trans-enoyl_RdTase-like"/>
</dbReference>
<evidence type="ECO:0000259" key="3">
    <source>
        <dbReference type="SMART" id="SM00829"/>
    </source>
</evidence>
<comment type="caution">
    <text evidence="4">The sequence shown here is derived from an EMBL/GenBank/DDBJ whole genome shotgun (WGS) entry which is preliminary data.</text>
</comment>
<comment type="similarity">
    <text evidence="1">Belongs to the zinc-containing alcohol dehydrogenase family.</text>
</comment>
<accession>A0A9P9J0A1</accession>
<feature type="domain" description="Enoyl reductase (ER)" evidence="3">
    <location>
        <begin position="12"/>
        <end position="339"/>
    </location>
</feature>
<evidence type="ECO:0000313" key="5">
    <source>
        <dbReference type="Proteomes" id="UP000717696"/>
    </source>
</evidence>
<name>A0A9P9J0A1_9HYPO</name>
<dbReference type="Pfam" id="PF00107">
    <property type="entry name" value="ADH_zinc_N"/>
    <property type="match status" value="1"/>
</dbReference>
<dbReference type="InterPro" id="IPR036291">
    <property type="entry name" value="NAD(P)-bd_dom_sf"/>
</dbReference>
<dbReference type="InterPro" id="IPR013154">
    <property type="entry name" value="ADH-like_N"/>
</dbReference>
<dbReference type="EMBL" id="JAGMUU010000015">
    <property type="protein sequence ID" value="KAH7137465.1"/>
    <property type="molecule type" value="Genomic_DNA"/>
</dbReference>
<dbReference type="InterPro" id="IPR013149">
    <property type="entry name" value="ADH-like_C"/>
</dbReference>
<evidence type="ECO:0000256" key="1">
    <source>
        <dbReference type="ARBA" id="ARBA00008072"/>
    </source>
</evidence>